<protein>
    <submittedName>
        <fullName evidence="2">Uncharacterized protein</fullName>
    </submittedName>
</protein>
<evidence type="ECO:0000313" key="3">
    <source>
        <dbReference type="Proteomes" id="UP001429601"/>
    </source>
</evidence>
<feature type="chain" id="PRO_5045774924" evidence="1">
    <location>
        <begin position="25"/>
        <end position="491"/>
    </location>
</feature>
<keyword evidence="3" id="KW-1185">Reference proteome</keyword>
<evidence type="ECO:0000313" key="2">
    <source>
        <dbReference type="EMBL" id="NID06896.1"/>
    </source>
</evidence>
<organism evidence="2 3">
    <name type="scientific">Luteibacter jiangsuensis</name>
    <dbReference type="NCBI Taxonomy" id="637577"/>
    <lineage>
        <taxon>Bacteria</taxon>
        <taxon>Pseudomonadati</taxon>
        <taxon>Pseudomonadota</taxon>
        <taxon>Gammaproteobacteria</taxon>
        <taxon>Lysobacterales</taxon>
        <taxon>Rhodanobacteraceae</taxon>
        <taxon>Luteibacter</taxon>
    </lineage>
</organism>
<dbReference type="RefSeq" id="WP_167129581.1">
    <property type="nucleotide sequence ID" value="NZ_JAAQQR010000012.1"/>
</dbReference>
<evidence type="ECO:0000256" key="1">
    <source>
        <dbReference type="SAM" id="SignalP"/>
    </source>
</evidence>
<sequence>MKSRALKPLFLAATLFVVDLSANAGSIDQAPSVPVASSGTLYLRDILARPDVEVVVPPLSDRVDGLAVARHLTERYADTRDDCGAEDRPAFLCSGVLFRATVPGPYHTWNPNPSSSKGTVSFSWLRQDAKFRTIYTPRYSSGFIFLPSADAEQHGYHPMEIVCVYPLDATTDARSDLGCGPHPASHPTYTRPCAEQGITTGEAWVARYRSGGYICSFDVRIGTSHSATTFRQMGAAMALLPERFQTNKPGSYTDELLVRTWPQDIHTTIPIEAFFYQAGTANGPANAKVDQRDFYQSAGRWVPIIRMTMPTTEAEDARFDYLPEDQAVPLPPVAARIRWKSEQSLYETPAQPLVADSPTAFHVPRGNVLAALGQPVHVSFVVIDDTLPPGNHTSPALPLDVEAAAGDLPPPELAADRSYARIGYPGMLSSDQIWVAYEGTGTHDTPYPKKTAAFNAGIPPSWLGAPDRIYYWVKRDGQFLVSPVVSADRPQ</sequence>
<accession>A0ABX0Q9E2</accession>
<dbReference type="Proteomes" id="UP001429601">
    <property type="component" value="Unassembled WGS sequence"/>
</dbReference>
<keyword evidence="1" id="KW-0732">Signal</keyword>
<feature type="signal peptide" evidence="1">
    <location>
        <begin position="1"/>
        <end position="24"/>
    </location>
</feature>
<proteinExistence type="predicted"/>
<reference evidence="2 3" key="1">
    <citation type="journal article" date="2011" name="Curr. Microbiol.">
        <title>Luteibacter jiangsuensis sp. nov.: a methamidophos-degrading bacterium isolated from a methamidophos-manufacturing factory.</title>
        <authorList>
            <person name="Wang L."/>
            <person name="Wang G.L."/>
            <person name="Li S.P."/>
            <person name="Jiang J.D."/>
        </authorList>
    </citation>
    <scope>NUCLEOTIDE SEQUENCE [LARGE SCALE GENOMIC DNA]</scope>
    <source>
        <strain evidence="2 3">CGMCC 1.10133</strain>
    </source>
</reference>
<gene>
    <name evidence="2" type="ORF">HBF26_18560</name>
</gene>
<comment type="caution">
    <text evidence="2">The sequence shown here is derived from an EMBL/GenBank/DDBJ whole genome shotgun (WGS) entry which is preliminary data.</text>
</comment>
<name>A0ABX0Q9E2_9GAMM</name>
<dbReference type="EMBL" id="JAAQQR010000012">
    <property type="protein sequence ID" value="NID06896.1"/>
    <property type="molecule type" value="Genomic_DNA"/>
</dbReference>